<feature type="region of interest" description="Disordered" evidence="1">
    <location>
        <begin position="1"/>
        <end position="42"/>
    </location>
</feature>
<feature type="compositionally biased region" description="Basic and acidic residues" evidence="1">
    <location>
        <begin position="8"/>
        <end position="21"/>
    </location>
</feature>
<evidence type="ECO:0000313" key="3">
    <source>
        <dbReference type="Proteomes" id="UP001283361"/>
    </source>
</evidence>
<dbReference type="AlphaFoldDB" id="A0AAE1AIW7"/>
<comment type="caution">
    <text evidence="2">The sequence shown here is derived from an EMBL/GenBank/DDBJ whole genome shotgun (WGS) entry which is preliminary data.</text>
</comment>
<protein>
    <submittedName>
        <fullName evidence="2">Uncharacterized protein</fullName>
    </submittedName>
</protein>
<evidence type="ECO:0000313" key="2">
    <source>
        <dbReference type="EMBL" id="KAK3788764.1"/>
    </source>
</evidence>
<gene>
    <name evidence="2" type="ORF">RRG08_029214</name>
</gene>
<dbReference type="EMBL" id="JAWDGP010001738">
    <property type="protein sequence ID" value="KAK3788764.1"/>
    <property type="molecule type" value="Genomic_DNA"/>
</dbReference>
<proteinExistence type="predicted"/>
<name>A0AAE1AIW7_9GAST</name>
<dbReference type="Proteomes" id="UP001283361">
    <property type="component" value="Unassembled WGS sequence"/>
</dbReference>
<keyword evidence="3" id="KW-1185">Reference proteome</keyword>
<sequence length="240" mass="26963">MSCNQQSHDAHRRETVRESHGRVASRTSSSGSPELSARERLNSTQRAKRLYQHIARSRRLVAARSSDQPNDAVLDSLHVCLVALHHCIINVEILPLEWKPGWSNLKHGMNMACVLGRCYDGQLCNMKDLFRVARCDLTLRSRPGLSCPTEFATVNGHIPPRLFGTCGIRTDLFRTKRFDPEPIRTRTGLCDCVREALGIVITSPSLLLAARQDVISFLTLPEDKEHSDQTRPSNPWKMAG</sequence>
<accession>A0AAE1AIW7</accession>
<organism evidence="2 3">
    <name type="scientific">Elysia crispata</name>
    <name type="common">lettuce slug</name>
    <dbReference type="NCBI Taxonomy" id="231223"/>
    <lineage>
        <taxon>Eukaryota</taxon>
        <taxon>Metazoa</taxon>
        <taxon>Spiralia</taxon>
        <taxon>Lophotrochozoa</taxon>
        <taxon>Mollusca</taxon>
        <taxon>Gastropoda</taxon>
        <taxon>Heterobranchia</taxon>
        <taxon>Euthyneura</taxon>
        <taxon>Panpulmonata</taxon>
        <taxon>Sacoglossa</taxon>
        <taxon>Placobranchoidea</taxon>
        <taxon>Plakobranchidae</taxon>
        <taxon>Elysia</taxon>
    </lineage>
</organism>
<evidence type="ECO:0000256" key="1">
    <source>
        <dbReference type="SAM" id="MobiDB-lite"/>
    </source>
</evidence>
<reference evidence="2" key="1">
    <citation type="journal article" date="2023" name="G3 (Bethesda)">
        <title>A reference genome for the long-term kleptoplast-retaining sea slug Elysia crispata morphotype clarki.</title>
        <authorList>
            <person name="Eastman K.E."/>
            <person name="Pendleton A.L."/>
            <person name="Shaikh M.A."/>
            <person name="Suttiyut T."/>
            <person name="Ogas R."/>
            <person name="Tomko P."/>
            <person name="Gavelis G."/>
            <person name="Widhalm J.R."/>
            <person name="Wisecaver J.H."/>
        </authorList>
    </citation>
    <scope>NUCLEOTIDE SEQUENCE</scope>
    <source>
        <strain evidence="2">ECLA1</strain>
    </source>
</reference>